<gene>
    <name evidence="1" type="ORF">NPIL_649101</name>
</gene>
<reference evidence="1" key="1">
    <citation type="submission" date="2020-08" db="EMBL/GenBank/DDBJ databases">
        <title>Multicomponent nature underlies the extraordinary mechanical properties of spider dragline silk.</title>
        <authorList>
            <person name="Kono N."/>
            <person name="Nakamura H."/>
            <person name="Mori M."/>
            <person name="Yoshida Y."/>
            <person name="Ohtoshi R."/>
            <person name="Malay A.D."/>
            <person name="Moran D.A.P."/>
            <person name="Tomita M."/>
            <person name="Numata K."/>
            <person name="Arakawa K."/>
        </authorList>
    </citation>
    <scope>NUCLEOTIDE SEQUENCE</scope>
</reference>
<proteinExistence type="predicted"/>
<accession>A0A8X6NRI2</accession>
<name>A0A8X6NRI2_NEPPI</name>
<dbReference type="EMBL" id="BMAW01060613">
    <property type="protein sequence ID" value="GFT26953.1"/>
    <property type="molecule type" value="Genomic_DNA"/>
</dbReference>
<protein>
    <submittedName>
        <fullName evidence="1">Uncharacterized protein</fullName>
    </submittedName>
</protein>
<comment type="caution">
    <text evidence="1">The sequence shown here is derived from an EMBL/GenBank/DDBJ whole genome shotgun (WGS) entry which is preliminary data.</text>
</comment>
<evidence type="ECO:0000313" key="1">
    <source>
        <dbReference type="EMBL" id="GFT26953.1"/>
    </source>
</evidence>
<evidence type="ECO:0000313" key="2">
    <source>
        <dbReference type="Proteomes" id="UP000887013"/>
    </source>
</evidence>
<keyword evidence="2" id="KW-1185">Reference proteome</keyword>
<dbReference type="Proteomes" id="UP000887013">
    <property type="component" value="Unassembled WGS sequence"/>
</dbReference>
<organism evidence="1 2">
    <name type="scientific">Nephila pilipes</name>
    <name type="common">Giant wood spider</name>
    <name type="synonym">Nephila maculata</name>
    <dbReference type="NCBI Taxonomy" id="299642"/>
    <lineage>
        <taxon>Eukaryota</taxon>
        <taxon>Metazoa</taxon>
        <taxon>Ecdysozoa</taxon>
        <taxon>Arthropoda</taxon>
        <taxon>Chelicerata</taxon>
        <taxon>Arachnida</taxon>
        <taxon>Araneae</taxon>
        <taxon>Araneomorphae</taxon>
        <taxon>Entelegynae</taxon>
        <taxon>Araneoidea</taxon>
        <taxon>Nephilidae</taxon>
        <taxon>Nephila</taxon>
    </lineage>
</organism>
<dbReference type="AlphaFoldDB" id="A0A8X6NRI2"/>
<sequence>MEFFRCQIEGNNSIFDVTYSPIVLLSQIMPEIFLPKSESGKNIYFPICFYFGFRSSLPPYPSLSHIRTKNTSVLLFWKGQLHSCRSFLEKRTTNKPRTRARCNLLKKEREEIGTQTVFLVLGSSSNAPVPQRFSFSTLFGSSSDRKIYLGSIFPTAGTMLGLYHSEGLDCRGIFNK</sequence>